<dbReference type="Proteomes" id="UP001141327">
    <property type="component" value="Unassembled WGS sequence"/>
</dbReference>
<feature type="region of interest" description="Disordered" evidence="1">
    <location>
        <begin position="723"/>
        <end position="755"/>
    </location>
</feature>
<reference evidence="2" key="1">
    <citation type="journal article" date="2022" name="bioRxiv">
        <title>Genomics of Preaxostyla Flagellates Illuminates Evolutionary Transitions and the Path Towards Mitochondrial Loss.</title>
        <authorList>
            <person name="Novak L.V.F."/>
            <person name="Treitli S.C."/>
            <person name="Pyrih J."/>
            <person name="Halakuc P."/>
            <person name="Pipaliya S.V."/>
            <person name="Vacek V."/>
            <person name="Brzon O."/>
            <person name="Soukal P."/>
            <person name="Eme L."/>
            <person name="Dacks J.B."/>
            <person name="Karnkowska A."/>
            <person name="Elias M."/>
            <person name="Hampl V."/>
        </authorList>
    </citation>
    <scope>NUCLEOTIDE SEQUENCE</scope>
    <source>
        <strain evidence="2">RCP-MX</strain>
    </source>
</reference>
<feature type="compositionally biased region" description="Low complexity" evidence="1">
    <location>
        <begin position="360"/>
        <end position="386"/>
    </location>
</feature>
<feature type="compositionally biased region" description="Polar residues" evidence="1">
    <location>
        <begin position="405"/>
        <end position="416"/>
    </location>
</feature>
<feature type="compositionally biased region" description="Pro residues" evidence="1">
    <location>
        <begin position="166"/>
        <end position="187"/>
    </location>
</feature>
<feature type="compositionally biased region" description="Pro residues" evidence="1">
    <location>
        <begin position="293"/>
        <end position="304"/>
    </location>
</feature>
<keyword evidence="3" id="KW-1185">Reference proteome</keyword>
<feature type="region of interest" description="Disordered" evidence="1">
    <location>
        <begin position="356"/>
        <end position="444"/>
    </location>
</feature>
<comment type="caution">
    <text evidence="2">The sequence shown here is derived from an EMBL/GenBank/DDBJ whole genome shotgun (WGS) entry which is preliminary data.</text>
</comment>
<feature type="compositionally biased region" description="Low complexity" evidence="1">
    <location>
        <begin position="305"/>
        <end position="317"/>
    </location>
</feature>
<proteinExistence type="predicted"/>
<feature type="region of interest" description="Disordered" evidence="1">
    <location>
        <begin position="529"/>
        <end position="564"/>
    </location>
</feature>
<feature type="compositionally biased region" description="Low complexity" evidence="1">
    <location>
        <begin position="868"/>
        <end position="884"/>
    </location>
</feature>
<feature type="compositionally biased region" description="Low complexity" evidence="1">
    <location>
        <begin position="724"/>
        <end position="753"/>
    </location>
</feature>
<evidence type="ECO:0000256" key="1">
    <source>
        <dbReference type="SAM" id="MobiDB-lite"/>
    </source>
</evidence>
<gene>
    <name evidence="2" type="ORF">PAPYR_5062</name>
</gene>
<protein>
    <recommendedName>
        <fullName evidence="4">FHA domain-containing protein</fullName>
    </recommendedName>
</protein>
<organism evidence="2 3">
    <name type="scientific">Paratrimastix pyriformis</name>
    <dbReference type="NCBI Taxonomy" id="342808"/>
    <lineage>
        <taxon>Eukaryota</taxon>
        <taxon>Metamonada</taxon>
        <taxon>Preaxostyla</taxon>
        <taxon>Paratrimastigidae</taxon>
        <taxon>Paratrimastix</taxon>
    </lineage>
</organism>
<feature type="region of interest" description="Disordered" evidence="1">
    <location>
        <begin position="293"/>
        <end position="330"/>
    </location>
</feature>
<name>A0ABQ8UIG1_9EUKA</name>
<evidence type="ECO:0008006" key="4">
    <source>
        <dbReference type="Google" id="ProtNLM"/>
    </source>
</evidence>
<accession>A0ABQ8UIG1</accession>
<dbReference type="EMBL" id="JAPMOS010000023">
    <property type="protein sequence ID" value="KAJ4459011.1"/>
    <property type="molecule type" value="Genomic_DNA"/>
</dbReference>
<feature type="compositionally biased region" description="Pro residues" evidence="1">
    <location>
        <begin position="534"/>
        <end position="554"/>
    </location>
</feature>
<feature type="compositionally biased region" description="Basic and acidic residues" evidence="1">
    <location>
        <begin position="854"/>
        <end position="863"/>
    </location>
</feature>
<evidence type="ECO:0000313" key="3">
    <source>
        <dbReference type="Proteomes" id="UP001141327"/>
    </source>
</evidence>
<sequence>MGRANFHFRKLAVSRFDSAVIGTGRRATSTHATQFCISDSKIATHGRVLDTECPTRDQVIMRTSLSPRRGKNVFVQGHMEIPVMPRSPMHFSDPFEILHRALPSIAGPPGDNPSAEEPFPGGVPHIRASFSPRRMSQLSLPLAEFTKAINAAREQLAPSSPHHHPAAPPAPPPPPSAPAPPPTPTPLVSPRAADSLATPPHPPTRPRPHGPPTSPRVALPLGGVVVEGSQAMPVVEYLEHTLAQQGAAPIDRMVFPLMLLHQQRRQRDDPGGQRLLSAASPTLQFDGPLPPIAFVAPPPTPPAIPSARPTDPATPRPTSRRPPPHPHGMVVRVPRASELQAEMTVDAASLEAPPPTLALSQSQQDRPPSASPAASRPSSALGDMPLPAAPPPMPEAGMDVAMTPGRSTSPPRVSSATPPPLVARPGSALSTAFPSPPSPTHVEPTWGMWAAQAPLPPPLEDSPMAIRRVKFQPPQVGTPARGQASHPATMPDAPPIPTPPPPPYGGPHPAPGMAASPTLLFTARAPRIHTSAPSPVPSPPAPPPSPSPPPPLAHRPPRTPHAHMPLPAYRYPFAHGIAPRGTLDDAVPPGMGSDARPTAVGLGSIPPCLERETYGRLGCIAGGSDDPEVIEGIQEYAVITKSQPQIDSPHFAGPHMDITHPSPPAGMEAIRNAPLASRSLSRRHALSVAHASLLTALPFHPKESMVFKNAWAPLATVVDSPQLAGTATPRTPRTPSPSAAAGRSSAMRRSGSGLVRGGGYTLVGFPGGQTSPVGIASGRIPVEIVERWGAVGHTVSPRLRRSPSRAMTAPRPGRRGHVDERLQGRRIGRPKTSTPNKEQPPAPQDPASALQADLKPEDLKPEDDAFTPADAPQQQQQGDDQGAGMTVIGGEAADRSRDNEPAESGADAQSSLGDSDDVAPQASPMPTPRLG</sequence>
<feature type="region of interest" description="Disordered" evidence="1">
    <location>
        <begin position="795"/>
        <end position="931"/>
    </location>
</feature>
<feature type="compositionally biased region" description="Pro residues" evidence="1">
    <location>
        <begin position="199"/>
        <end position="214"/>
    </location>
</feature>
<feature type="region of interest" description="Disordered" evidence="1">
    <location>
        <begin position="102"/>
        <end position="122"/>
    </location>
</feature>
<feature type="region of interest" description="Disordered" evidence="1">
    <location>
        <begin position="155"/>
        <end position="219"/>
    </location>
</feature>
<feature type="compositionally biased region" description="Pro residues" evidence="1">
    <location>
        <begin position="492"/>
        <end position="510"/>
    </location>
</feature>
<feature type="region of interest" description="Disordered" evidence="1">
    <location>
        <begin position="474"/>
        <end position="515"/>
    </location>
</feature>
<evidence type="ECO:0000313" key="2">
    <source>
        <dbReference type="EMBL" id="KAJ4459011.1"/>
    </source>
</evidence>